<dbReference type="Proteomes" id="UP000076023">
    <property type="component" value="Unassembled WGS sequence"/>
</dbReference>
<feature type="region of interest" description="Disordered" evidence="1">
    <location>
        <begin position="22"/>
        <end position="106"/>
    </location>
</feature>
<gene>
    <name evidence="2" type="ORF">TSACC_2731</name>
</gene>
<evidence type="ECO:0000313" key="3">
    <source>
        <dbReference type="Proteomes" id="UP000076023"/>
    </source>
</evidence>
<dbReference type="AlphaFoldDB" id="A0A146G4F9"/>
<feature type="compositionally biased region" description="Pro residues" evidence="1">
    <location>
        <begin position="46"/>
        <end position="58"/>
    </location>
</feature>
<dbReference type="InParanoid" id="A0A146G4F9"/>
<name>A0A146G4F9_TERSA</name>
<accession>A0A146G4F9</accession>
<organism evidence="2 3">
    <name type="scientific">Terrimicrobium sacchariphilum</name>
    <dbReference type="NCBI Taxonomy" id="690879"/>
    <lineage>
        <taxon>Bacteria</taxon>
        <taxon>Pseudomonadati</taxon>
        <taxon>Verrucomicrobiota</taxon>
        <taxon>Terrimicrobiia</taxon>
        <taxon>Terrimicrobiales</taxon>
        <taxon>Terrimicrobiaceae</taxon>
        <taxon>Terrimicrobium</taxon>
    </lineage>
</organism>
<protein>
    <submittedName>
        <fullName evidence="2">Uncharacterized protein</fullName>
    </submittedName>
</protein>
<proteinExistence type="predicted"/>
<keyword evidence="3" id="KW-1185">Reference proteome</keyword>
<dbReference type="STRING" id="690879.TSACC_2731"/>
<comment type="caution">
    <text evidence="2">The sequence shown here is derived from an EMBL/GenBank/DDBJ whole genome shotgun (WGS) entry which is preliminary data.</text>
</comment>
<sequence length="106" mass="11307">MRVNDPLSNALLCECVNYFSSPKVPKAPKENTALSKMPDPPKLDTTPPPAPEPIPPAPTTSKLEVQQAEDDQREQAARRKGVRATLIAGETGGFTPATDGKKTLLG</sequence>
<dbReference type="EMBL" id="BDCO01000002">
    <property type="protein sequence ID" value="GAT32333.1"/>
    <property type="molecule type" value="Genomic_DNA"/>
</dbReference>
<reference evidence="3" key="1">
    <citation type="journal article" date="2017" name="Genome Announc.">
        <title>Draft Genome Sequence of Terrimicrobium sacchariphilum NM-5T, a Facultative Anaerobic Soil Bacterium of the Class Spartobacteria.</title>
        <authorList>
            <person name="Qiu Y.L."/>
            <person name="Tourlousse D.M."/>
            <person name="Matsuura N."/>
            <person name="Ohashi A."/>
            <person name="Sekiguchi Y."/>
        </authorList>
    </citation>
    <scope>NUCLEOTIDE SEQUENCE [LARGE SCALE GENOMIC DNA]</scope>
    <source>
        <strain evidence="3">NM-5</strain>
    </source>
</reference>
<evidence type="ECO:0000256" key="1">
    <source>
        <dbReference type="SAM" id="MobiDB-lite"/>
    </source>
</evidence>
<evidence type="ECO:0000313" key="2">
    <source>
        <dbReference type="EMBL" id="GAT32333.1"/>
    </source>
</evidence>